<protein>
    <submittedName>
        <fullName evidence="1">Uncharacterized protein</fullName>
    </submittedName>
</protein>
<evidence type="ECO:0000313" key="2">
    <source>
        <dbReference type="Proteomes" id="UP000177515"/>
    </source>
</evidence>
<keyword evidence="2" id="KW-1185">Reference proteome</keyword>
<proteinExistence type="predicted"/>
<reference evidence="1 2" key="1">
    <citation type="submission" date="2016-10" db="EMBL/GenBank/DDBJ databases">
        <title>Complete genome sequences of three Cupriavidus strains isolated from various Malaysian environments.</title>
        <authorList>
            <person name="Abdullah A.A.-A."/>
            <person name="Shafie N.A.H."/>
            <person name="Lau N.S."/>
        </authorList>
    </citation>
    <scope>NUCLEOTIDE SEQUENCE [LARGE SCALE GENOMIC DNA]</scope>
    <source>
        <strain evidence="1 2">USMAA1020</strain>
    </source>
</reference>
<dbReference type="Proteomes" id="UP000177515">
    <property type="component" value="Chromosome 1"/>
</dbReference>
<sequence length="60" mass="6600">MLNVQFSDSTQLTIVSYFASPQADSVFANLGEIDESDARWAAFYESLPELARSGMPVPTK</sequence>
<dbReference type="RefSeq" id="WP_071069659.1">
    <property type="nucleotide sequence ID" value="NZ_CP017754.1"/>
</dbReference>
<gene>
    <name evidence="1" type="ORF">BKK80_12475</name>
</gene>
<name>A0A1D9I374_9BURK</name>
<accession>A0A1D9I374</accession>
<evidence type="ECO:0000313" key="1">
    <source>
        <dbReference type="EMBL" id="AOZ06544.1"/>
    </source>
</evidence>
<dbReference type="EMBL" id="CP017754">
    <property type="protein sequence ID" value="AOZ06544.1"/>
    <property type="molecule type" value="Genomic_DNA"/>
</dbReference>
<organism evidence="1 2">
    <name type="scientific">Cupriavidus malaysiensis</name>
    <dbReference type="NCBI Taxonomy" id="367825"/>
    <lineage>
        <taxon>Bacteria</taxon>
        <taxon>Pseudomonadati</taxon>
        <taxon>Pseudomonadota</taxon>
        <taxon>Betaproteobacteria</taxon>
        <taxon>Burkholderiales</taxon>
        <taxon>Burkholderiaceae</taxon>
        <taxon>Cupriavidus</taxon>
    </lineage>
</organism>